<dbReference type="InterPro" id="IPR011727">
    <property type="entry name" value="CHP02117"/>
</dbReference>
<comment type="caution">
    <text evidence="1">The sequence shown here is derived from an EMBL/GenBank/DDBJ whole genome shotgun (WGS) entry which is preliminary data.</text>
</comment>
<organism evidence="1 2">
    <name type="scientific">Litoribacillus peritrichatus</name>
    <dbReference type="NCBI Taxonomy" id="718191"/>
    <lineage>
        <taxon>Bacteria</taxon>
        <taxon>Pseudomonadati</taxon>
        <taxon>Pseudomonadota</taxon>
        <taxon>Gammaproteobacteria</taxon>
        <taxon>Oceanospirillales</taxon>
        <taxon>Oceanospirillaceae</taxon>
        <taxon>Litoribacillus</taxon>
    </lineage>
</organism>
<keyword evidence="2" id="KW-1185">Reference proteome</keyword>
<dbReference type="RefSeq" id="WP_344799933.1">
    <property type="nucleotide sequence ID" value="NZ_BAABBN010000012.1"/>
</dbReference>
<gene>
    <name evidence="1" type="ORF">GCM10022277_35360</name>
</gene>
<sequence>MIIVVGVLALTACSTLPKAIDAQNPDVLVPSQQPVKLHRVYIVSHGWHTGIVIPAQEIQRVIPELRARFGNTGYLEFGWGDKGFYQSPEITVGLTLQAIFWPTDSVVHTVAVPSDVEAYFGSSEVSGLCLAELEYAALVEFISESFARDASGSVISTKTGLYGESQFYTGIGNYHLMNTCNKWTAKGLQSAGLDISTTFKLTASSIMSYLADQQALSSGQGCR</sequence>
<evidence type="ECO:0000313" key="2">
    <source>
        <dbReference type="Proteomes" id="UP001501565"/>
    </source>
</evidence>
<protein>
    <submittedName>
        <fullName evidence="1">TIGR02117 family protein</fullName>
    </submittedName>
</protein>
<reference evidence="2" key="1">
    <citation type="journal article" date="2019" name="Int. J. Syst. Evol. Microbiol.">
        <title>The Global Catalogue of Microorganisms (GCM) 10K type strain sequencing project: providing services to taxonomists for standard genome sequencing and annotation.</title>
        <authorList>
            <consortium name="The Broad Institute Genomics Platform"/>
            <consortium name="The Broad Institute Genome Sequencing Center for Infectious Disease"/>
            <person name="Wu L."/>
            <person name="Ma J."/>
        </authorList>
    </citation>
    <scope>NUCLEOTIDE SEQUENCE [LARGE SCALE GENOMIC DNA]</scope>
    <source>
        <strain evidence="2">JCM 17551</strain>
    </source>
</reference>
<dbReference type="Proteomes" id="UP001501565">
    <property type="component" value="Unassembled WGS sequence"/>
</dbReference>
<proteinExistence type="predicted"/>
<dbReference type="EMBL" id="BAABBN010000012">
    <property type="protein sequence ID" value="GAA3935793.1"/>
    <property type="molecule type" value="Genomic_DNA"/>
</dbReference>
<evidence type="ECO:0000313" key="1">
    <source>
        <dbReference type="EMBL" id="GAA3935793.1"/>
    </source>
</evidence>
<dbReference type="NCBIfam" id="TIGR02117">
    <property type="entry name" value="chp_urease_rgn"/>
    <property type="match status" value="1"/>
</dbReference>
<dbReference type="Pfam" id="PF09601">
    <property type="entry name" value="DUF2459"/>
    <property type="match status" value="1"/>
</dbReference>
<name>A0ABP7N534_9GAMM</name>
<accession>A0ABP7N534</accession>